<keyword evidence="6" id="KW-0378">Hydrolase</keyword>
<dbReference type="Pfam" id="PF17917">
    <property type="entry name" value="RT_RNaseH"/>
    <property type="match status" value="1"/>
</dbReference>
<dbReference type="PROSITE" id="PS50878">
    <property type="entry name" value="RT_POL"/>
    <property type="match status" value="1"/>
</dbReference>
<evidence type="ECO:0000313" key="10">
    <source>
        <dbReference type="Proteomes" id="UP000838756"/>
    </source>
</evidence>
<keyword evidence="3" id="KW-0548">Nucleotidyltransferase</keyword>
<dbReference type="InterPro" id="IPR043128">
    <property type="entry name" value="Rev_trsase/Diguanyl_cyclase"/>
</dbReference>
<dbReference type="CDD" id="cd09274">
    <property type="entry name" value="RNase_HI_RT_Ty3"/>
    <property type="match status" value="1"/>
</dbReference>
<organism evidence="9 10">
    <name type="scientific">Pararge aegeria aegeria</name>
    <dbReference type="NCBI Taxonomy" id="348720"/>
    <lineage>
        <taxon>Eukaryota</taxon>
        <taxon>Metazoa</taxon>
        <taxon>Ecdysozoa</taxon>
        <taxon>Arthropoda</taxon>
        <taxon>Hexapoda</taxon>
        <taxon>Insecta</taxon>
        <taxon>Pterygota</taxon>
        <taxon>Neoptera</taxon>
        <taxon>Endopterygota</taxon>
        <taxon>Lepidoptera</taxon>
        <taxon>Glossata</taxon>
        <taxon>Ditrysia</taxon>
        <taxon>Papilionoidea</taxon>
        <taxon>Nymphalidae</taxon>
        <taxon>Satyrinae</taxon>
        <taxon>Satyrini</taxon>
        <taxon>Parargina</taxon>
        <taxon>Pararge</taxon>
    </lineage>
</organism>
<evidence type="ECO:0000313" key="9">
    <source>
        <dbReference type="EMBL" id="CAH2210260.1"/>
    </source>
</evidence>
<comment type="caution">
    <text evidence="9">The sequence shown here is derived from an EMBL/GenBank/DDBJ whole genome shotgun (WGS) entry which is preliminary data.</text>
</comment>
<evidence type="ECO:0000256" key="6">
    <source>
        <dbReference type="ARBA" id="ARBA00022801"/>
    </source>
</evidence>
<evidence type="ECO:0000256" key="2">
    <source>
        <dbReference type="ARBA" id="ARBA00022679"/>
    </source>
</evidence>
<dbReference type="SUPFAM" id="SSF56672">
    <property type="entry name" value="DNA/RNA polymerases"/>
    <property type="match status" value="1"/>
</dbReference>
<evidence type="ECO:0000256" key="7">
    <source>
        <dbReference type="ARBA" id="ARBA00022918"/>
    </source>
</evidence>
<feature type="domain" description="Reverse transcriptase" evidence="8">
    <location>
        <begin position="1"/>
        <end position="95"/>
    </location>
</feature>
<dbReference type="InterPro" id="IPR050951">
    <property type="entry name" value="Retrovirus_Pol_polyprotein"/>
</dbReference>
<gene>
    <name evidence="9" type="primary">jg2077</name>
    <name evidence="9" type="ORF">PAEG_LOCUS2171</name>
</gene>
<dbReference type="Gene3D" id="3.30.70.270">
    <property type="match status" value="2"/>
</dbReference>
<dbReference type="InterPro" id="IPR043502">
    <property type="entry name" value="DNA/RNA_pol_sf"/>
</dbReference>
<keyword evidence="10" id="KW-1185">Reference proteome</keyword>
<dbReference type="Proteomes" id="UP000838756">
    <property type="component" value="Unassembled WGS sequence"/>
</dbReference>
<keyword evidence="7" id="KW-0695">RNA-directed DNA polymerase</keyword>
<evidence type="ECO:0000256" key="4">
    <source>
        <dbReference type="ARBA" id="ARBA00022722"/>
    </source>
</evidence>
<dbReference type="PANTHER" id="PTHR37984">
    <property type="entry name" value="PROTEIN CBG26694"/>
    <property type="match status" value="1"/>
</dbReference>
<evidence type="ECO:0000256" key="5">
    <source>
        <dbReference type="ARBA" id="ARBA00022759"/>
    </source>
</evidence>
<dbReference type="EMBL" id="CAKXAJ010007078">
    <property type="protein sequence ID" value="CAH2210260.1"/>
    <property type="molecule type" value="Genomic_DNA"/>
</dbReference>
<evidence type="ECO:0000256" key="1">
    <source>
        <dbReference type="ARBA" id="ARBA00012493"/>
    </source>
</evidence>
<dbReference type="GO" id="GO:0004519">
    <property type="term" value="F:endonuclease activity"/>
    <property type="evidence" value="ECO:0007669"/>
    <property type="project" value="UniProtKB-KW"/>
</dbReference>
<dbReference type="GO" id="GO:0016787">
    <property type="term" value="F:hydrolase activity"/>
    <property type="evidence" value="ECO:0007669"/>
    <property type="project" value="UniProtKB-KW"/>
</dbReference>
<evidence type="ECO:0000256" key="3">
    <source>
        <dbReference type="ARBA" id="ARBA00022695"/>
    </source>
</evidence>
<reference evidence="9" key="1">
    <citation type="submission" date="2022-03" db="EMBL/GenBank/DDBJ databases">
        <authorList>
            <person name="Lindestad O."/>
        </authorList>
    </citation>
    <scope>NUCLEOTIDE SEQUENCE</scope>
</reference>
<dbReference type="OrthoDB" id="420169at2759"/>
<dbReference type="PANTHER" id="PTHR37984:SF5">
    <property type="entry name" value="PROTEIN NYNRIN-LIKE"/>
    <property type="match status" value="1"/>
</dbReference>
<dbReference type="Pfam" id="PF00078">
    <property type="entry name" value="RVT_1"/>
    <property type="match status" value="1"/>
</dbReference>
<dbReference type="InterPro" id="IPR041373">
    <property type="entry name" value="RT_RNaseH"/>
</dbReference>
<evidence type="ECO:0000259" key="8">
    <source>
        <dbReference type="PROSITE" id="PS50878"/>
    </source>
</evidence>
<keyword evidence="4" id="KW-0540">Nuclease</keyword>
<name>A0A8S4QL58_9NEOP</name>
<dbReference type="AlphaFoldDB" id="A0A8S4QL58"/>
<protein>
    <recommendedName>
        <fullName evidence="1">RNA-directed DNA polymerase</fullName>
        <ecNumber evidence="1">2.7.7.49</ecNumber>
    </recommendedName>
</protein>
<accession>A0A8S4QL58</accession>
<proteinExistence type="predicted"/>
<sequence>MPFGLKNAPATFQRLMNTVLSGLQGIHCYVYLDDIVIYSFDLDSHIQKIQREVNYLGHIITDEGVKPNTEKVRAVKEFPAPKTQKDIKSFLGLISYYRRFIPEFSMLAKPLTSLLKKDARLTQISAILLQGDIGKDGPIAFGSRTLNKAELNYSVTEKECLAIVFGTKLFRPYLYGRTFTIVTDHKPLQWLFNCKDPGSRLIRWRLKLEEYNYDIKYKKGKVNANADALSRYPVNPITIYTNNTAPS</sequence>
<feature type="non-terminal residue" evidence="9">
    <location>
        <position position="1"/>
    </location>
</feature>
<dbReference type="InterPro" id="IPR000477">
    <property type="entry name" value="RT_dom"/>
</dbReference>
<dbReference type="FunFam" id="3.30.70.270:FF:000020">
    <property type="entry name" value="Transposon Tf2-6 polyprotein-like Protein"/>
    <property type="match status" value="1"/>
</dbReference>
<keyword evidence="5" id="KW-0255">Endonuclease</keyword>
<dbReference type="EC" id="2.7.7.49" evidence="1"/>
<keyword evidence="2" id="KW-0808">Transferase</keyword>
<dbReference type="FunFam" id="3.10.20.370:FF:000001">
    <property type="entry name" value="Retrovirus-related Pol polyprotein from transposon 17.6-like protein"/>
    <property type="match status" value="1"/>
</dbReference>
<dbReference type="GO" id="GO:0003964">
    <property type="term" value="F:RNA-directed DNA polymerase activity"/>
    <property type="evidence" value="ECO:0007669"/>
    <property type="project" value="UniProtKB-KW"/>
</dbReference>